<protein>
    <submittedName>
        <fullName evidence="1">Uncharacterized protein</fullName>
    </submittedName>
</protein>
<evidence type="ECO:0000313" key="2">
    <source>
        <dbReference type="Proteomes" id="UP000245880"/>
    </source>
</evidence>
<dbReference type="Proteomes" id="UP000245880">
    <property type="component" value="Unassembled WGS sequence"/>
</dbReference>
<reference evidence="1 2" key="1">
    <citation type="submission" date="2018-03" db="EMBL/GenBank/DDBJ databases">
        <title>Genomic Encyclopedia of Archaeal and Bacterial Type Strains, Phase II (KMG-II): from individual species to whole genera.</title>
        <authorList>
            <person name="Goeker M."/>
        </authorList>
    </citation>
    <scope>NUCLEOTIDE SEQUENCE [LARGE SCALE GENOMIC DNA]</scope>
    <source>
        <strain evidence="1 2">DSM 100346</strain>
    </source>
</reference>
<organism evidence="1 2">
    <name type="scientific">Dyadobacter jejuensis</name>
    <dbReference type="NCBI Taxonomy" id="1082580"/>
    <lineage>
        <taxon>Bacteria</taxon>
        <taxon>Pseudomonadati</taxon>
        <taxon>Bacteroidota</taxon>
        <taxon>Cytophagia</taxon>
        <taxon>Cytophagales</taxon>
        <taxon>Spirosomataceae</taxon>
        <taxon>Dyadobacter</taxon>
    </lineage>
</organism>
<name>A0A316A3G5_9BACT</name>
<gene>
    <name evidence="1" type="ORF">CLV98_1372</name>
</gene>
<sequence length="225" mass="25887">MVVEPHQMLTMRQIVNKDLQKYLSIVDEYYSSEAFPNDPNLDREKVLSLLSDKLKVAWHAADLTAEVWGHLVLSFRNKAWVRFVRNWDKATPHTYKLIVGIEPDNGDPPCSIVVFLSFIGRQIGMLYVDTLAAGSNNRPFYDHSRNSGNSFPISFASYSPLNKLHKKYSAEILEEVIKFFPDFTLFESQFADYKVKGVQTEEDYFVDIDLFMIFFERGLPAGVPT</sequence>
<proteinExistence type="predicted"/>
<comment type="caution">
    <text evidence="1">The sequence shown here is derived from an EMBL/GenBank/DDBJ whole genome shotgun (WGS) entry which is preliminary data.</text>
</comment>
<evidence type="ECO:0000313" key="1">
    <source>
        <dbReference type="EMBL" id="PWJ51828.1"/>
    </source>
</evidence>
<accession>A0A316A3G5</accession>
<dbReference type="AlphaFoldDB" id="A0A316A3G5"/>
<dbReference type="EMBL" id="QGDT01000037">
    <property type="protein sequence ID" value="PWJ51828.1"/>
    <property type="molecule type" value="Genomic_DNA"/>
</dbReference>
<keyword evidence="2" id="KW-1185">Reference proteome</keyword>